<feature type="domain" description="Multidrug resistance protein MdtA-like barrel-sandwich hybrid" evidence="4">
    <location>
        <begin position="64"/>
        <end position="197"/>
    </location>
</feature>
<protein>
    <submittedName>
        <fullName evidence="5">Efflux RND transporter periplasmic adaptor subunit</fullName>
    </submittedName>
    <submittedName>
        <fullName evidence="6">Hemolysin secretion protein D</fullName>
    </submittedName>
</protein>
<feature type="chain" id="PRO_5044632816" evidence="3">
    <location>
        <begin position="22"/>
        <end position="376"/>
    </location>
</feature>
<evidence type="ECO:0000256" key="1">
    <source>
        <dbReference type="ARBA" id="ARBA00009477"/>
    </source>
</evidence>
<organism evidence="5 7">
    <name type="scientific">Burkholderia latens</name>
    <dbReference type="NCBI Taxonomy" id="488446"/>
    <lineage>
        <taxon>Bacteria</taxon>
        <taxon>Pseudomonadati</taxon>
        <taxon>Pseudomonadota</taxon>
        <taxon>Betaproteobacteria</taxon>
        <taxon>Burkholderiales</taxon>
        <taxon>Burkholderiaceae</taxon>
        <taxon>Burkholderia</taxon>
        <taxon>Burkholderia cepacia complex</taxon>
    </lineage>
</organism>
<dbReference type="GO" id="GO:1990281">
    <property type="term" value="C:efflux pump complex"/>
    <property type="evidence" value="ECO:0007669"/>
    <property type="project" value="TreeGrafter"/>
</dbReference>
<feature type="coiled-coil region" evidence="2">
    <location>
        <begin position="140"/>
        <end position="167"/>
    </location>
</feature>
<feature type="signal peptide" evidence="3">
    <location>
        <begin position="1"/>
        <end position="21"/>
    </location>
</feature>
<keyword evidence="7" id="KW-1185">Reference proteome</keyword>
<dbReference type="Pfam" id="PF25917">
    <property type="entry name" value="BSH_RND"/>
    <property type="match status" value="1"/>
</dbReference>
<dbReference type="GO" id="GO:0015562">
    <property type="term" value="F:efflux transmembrane transporter activity"/>
    <property type="evidence" value="ECO:0007669"/>
    <property type="project" value="TreeGrafter"/>
</dbReference>
<sequence>MVRRRPILLLAAASALPVALAACSGKAPSDPRTEAPLVRTAIVQVSAPASRAFTGTVAARVQSDLGFRVSGKVLARLVDTGQTVRRGQPLMRIDPVDLKLAARARDEAVAAARARARQTAEDEARYRDLRGTGAISASAYDQAKAAADAAKAQLSAAEADADVARNATGYAELVADGDGVVMETLAEPGQVVSAGQPVVRLAHAGSREATIQLPETLRPALGSVAQAGLFGKPDVSVPATLRQLSDTADARTRTFEARYVLQGALADAPLGATVTIRIPDDARATPQRGMQVPIGALLDAGKGPGVWVVAGEPPKVGWRSVTVERVDDDSALVSGALKQSERVVALGAQMLRDGEAVRVSAPVAAVAAATNEGARP</sequence>
<dbReference type="SUPFAM" id="SSF111369">
    <property type="entry name" value="HlyD-like secretion proteins"/>
    <property type="match status" value="1"/>
</dbReference>
<evidence type="ECO:0000256" key="2">
    <source>
        <dbReference type="SAM" id="Coils"/>
    </source>
</evidence>
<proteinExistence type="inferred from homology"/>
<evidence type="ECO:0000313" key="8">
    <source>
        <dbReference type="Proteomes" id="UP000494222"/>
    </source>
</evidence>
<dbReference type="RefSeq" id="WP_151065799.1">
    <property type="nucleotide sequence ID" value="NZ_CABVPL010000012.1"/>
</dbReference>
<dbReference type="PANTHER" id="PTHR30469">
    <property type="entry name" value="MULTIDRUG RESISTANCE PROTEIN MDTA"/>
    <property type="match status" value="1"/>
</dbReference>
<evidence type="ECO:0000313" key="6">
    <source>
        <dbReference type="EMBL" id="VWB49406.1"/>
    </source>
</evidence>
<dbReference type="PANTHER" id="PTHR30469:SF18">
    <property type="entry name" value="RESISTANCE-NODULATION-CELL DIVISION (RND) EFFLUX MEMBRANE FUSION PROTEIN-RELATED"/>
    <property type="match status" value="1"/>
</dbReference>
<evidence type="ECO:0000256" key="3">
    <source>
        <dbReference type="SAM" id="SignalP"/>
    </source>
</evidence>
<dbReference type="EMBL" id="VZOJ01000055">
    <property type="protein sequence ID" value="KAB0638772.1"/>
    <property type="molecule type" value="Genomic_DNA"/>
</dbReference>
<dbReference type="Gene3D" id="2.40.50.100">
    <property type="match status" value="1"/>
</dbReference>
<name>A0A6H9SXD7_9BURK</name>
<dbReference type="PROSITE" id="PS51257">
    <property type="entry name" value="PROKAR_LIPOPROTEIN"/>
    <property type="match status" value="1"/>
</dbReference>
<keyword evidence="2" id="KW-0175">Coiled coil</keyword>
<dbReference type="NCBIfam" id="TIGR01730">
    <property type="entry name" value="RND_mfp"/>
    <property type="match status" value="1"/>
</dbReference>
<dbReference type="GeneID" id="99789503"/>
<reference evidence="5 7" key="1">
    <citation type="submission" date="2019-09" db="EMBL/GenBank/DDBJ databases">
        <title>Draft genome sequences of 48 bacterial type strains from the CCUG.</title>
        <authorList>
            <person name="Tunovic T."/>
            <person name="Pineiro-Iglesias B."/>
            <person name="Unosson C."/>
            <person name="Inganas E."/>
            <person name="Ohlen M."/>
            <person name="Cardew S."/>
            <person name="Jensie-Markopoulos S."/>
            <person name="Salva-Serra F."/>
            <person name="Jaen-Luchoro D."/>
            <person name="Karlsson R."/>
            <person name="Svensson-Stadler L."/>
            <person name="Chun J."/>
            <person name="Moore E."/>
        </authorList>
    </citation>
    <scope>NUCLEOTIDE SEQUENCE [LARGE SCALE GENOMIC DNA]</scope>
    <source>
        <strain evidence="5 7">CCUG 54555</strain>
    </source>
</reference>
<evidence type="ECO:0000259" key="4">
    <source>
        <dbReference type="Pfam" id="PF25917"/>
    </source>
</evidence>
<dbReference type="InterPro" id="IPR058625">
    <property type="entry name" value="MdtA-like_BSH"/>
</dbReference>
<dbReference type="OrthoDB" id="9806939at2"/>
<dbReference type="Proteomes" id="UP000494222">
    <property type="component" value="Unassembled WGS sequence"/>
</dbReference>
<dbReference type="Gene3D" id="2.40.420.20">
    <property type="match status" value="1"/>
</dbReference>
<dbReference type="AlphaFoldDB" id="A0A6H9SXD7"/>
<dbReference type="Proteomes" id="UP000430232">
    <property type="component" value="Unassembled WGS sequence"/>
</dbReference>
<dbReference type="Gene3D" id="2.40.30.170">
    <property type="match status" value="1"/>
</dbReference>
<accession>A0A6H9SXD7</accession>
<comment type="similarity">
    <text evidence="1">Belongs to the membrane fusion protein (MFP) (TC 8.A.1) family.</text>
</comment>
<gene>
    <name evidence="6" type="ORF">BLA24064_02239</name>
    <name evidence="5" type="ORF">F7R21_19620</name>
</gene>
<dbReference type="Gene3D" id="1.10.287.470">
    <property type="entry name" value="Helix hairpin bin"/>
    <property type="match status" value="1"/>
</dbReference>
<reference evidence="6 8" key="2">
    <citation type="submission" date="2019-09" db="EMBL/GenBank/DDBJ databases">
        <authorList>
            <person name="Depoorter E."/>
        </authorList>
    </citation>
    <scope>NUCLEOTIDE SEQUENCE [LARGE SCALE GENOMIC DNA]</scope>
    <source>
        <strain evidence="6">LMG 24064</strain>
    </source>
</reference>
<evidence type="ECO:0000313" key="5">
    <source>
        <dbReference type="EMBL" id="KAB0638772.1"/>
    </source>
</evidence>
<evidence type="ECO:0000313" key="7">
    <source>
        <dbReference type="Proteomes" id="UP000430232"/>
    </source>
</evidence>
<dbReference type="EMBL" id="CABVPL010000012">
    <property type="protein sequence ID" value="VWB49406.1"/>
    <property type="molecule type" value="Genomic_DNA"/>
</dbReference>
<keyword evidence="3" id="KW-0732">Signal</keyword>
<dbReference type="InterPro" id="IPR006143">
    <property type="entry name" value="RND_pump_MFP"/>
</dbReference>